<proteinExistence type="predicted"/>
<dbReference type="PANTHER" id="PTHR45651:SF11">
    <property type="entry name" value="CYCLIC NUCLEOTIDE-GATED ION CHANNEL 20, CHLOROPLASTIC-RELATED"/>
    <property type="match status" value="1"/>
</dbReference>
<keyword evidence="1" id="KW-0813">Transport</keyword>
<dbReference type="PANTHER" id="PTHR45651">
    <property type="entry name" value="CYCLIC NUCLEOTIDE-GATED ION CHANNEL 15-RELATED-RELATED"/>
    <property type="match status" value="1"/>
</dbReference>
<evidence type="ECO:0000256" key="1">
    <source>
        <dbReference type="ARBA" id="ARBA00023303"/>
    </source>
</evidence>
<evidence type="ECO:0000313" key="4">
    <source>
        <dbReference type="Proteomes" id="UP000053144"/>
    </source>
</evidence>
<dbReference type="Proteomes" id="UP000053144">
    <property type="component" value="Chromosome 10"/>
</dbReference>
<reference evidence="4" key="1">
    <citation type="journal article" date="2015" name="Proc. Natl. Acad. Sci. U.S.A.">
        <title>Genome sequencing of adzuki bean (Vigna angularis) provides insight into high starch and low fat accumulation and domestication.</title>
        <authorList>
            <person name="Yang K."/>
            <person name="Tian Z."/>
            <person name="Chen C."/>
            <person name="Luo L."/>
            <person name="Zhao B."/>
            <person name="Wang Z."/>
            <person name="Yu L."/>
            <person name="Li Y."/>
            <person name="Sun Y."/>
            <person name="Li W."/>
            <person name="Chen Y."/>
            <person name="Li Y."/>
            <person name="Zhang Y."/>
            <person name="Ai D."/>
            <person name="Zhao J."/>
            <person name="Shang C."/>
            <person name="Ma Y."/>
            <person name="Wu B."/>
            <person name="Wang M."/>
            <person name="Gao L."/>
            <person name="Sun D."/>
            <person name="Zhang P."/>
            <person name="Guo F."/>
            <person name="Wang W."/>
            <person name="Li Y."/>
            <person name="Wang J."/>
            <person name="Varshney R.K."/>
            <person name="Wang J."/>
            <person name="Ling H.Q."/>
            <person name="Wan P."/>
        </authorList>
    </citation>
    <scope>NUCLEOTIDE SEQUENCE</scope>
    <source>
        <strain evidence="4">cv. Jingnong 6</strain>
    </source>
</reference>
<dbReference type="GO" id="GO:0016020">
    <property type="term" value="C:membrane"/>
    <property type="evidence" value="ECO:0007669"/>
    <property type="project" value="UniProtKB-SubCell"/>
</dbReference>
<evidence type="ECO:0000313" key="3">
    <source>
        <dbReference type="EMBL" id="KOM54551.1"/>
    </source>
</evidence>
<feature type="transmembrane region" description="Helical" evidence="2">
    <location>
        <begin position="205"/>
        <end position="224"/>
    </location>
</feature>
<dbReference type="OMA" id="WANIFIN"/>
<keyword evidence="2" id="KW-0812">Transmembrane</keyword>
<protein>
    <submittedName>
        <fullName evidence="3">Uncharacterized protein</fullName>
    </submittedName>
</protein>
<evidence type="ECO:0000256" key="2">
    <source>
        <dbReference type="SAM" id="Phobius"/>
    </source>
</evidence>
<organism evidence="3 4">
    <name type="scientific">Phaseolus angularis</name>
    <name type="common">Azuki bean</name>
    <name type="synonym">Vigna angularis</name>
    <dbReference type="NCBI Taxonomy" id="3914"/>
    <lineage>
        <taxon>Eukaryota</taxon>
        <taxon>Viridiplantae</taxon>
        <taxon>Streptophyta</taxon>
        <taxon>Embryophyta</taxon>
        <taxon>Tracheophyta</taxon>
        <taxon>Spermatophyta</taxon>
        <taxon>Magnoliopsida</taxon>
        <taxon>eudicotyledons</taxon>
        <taxon>Gunneridae</taxon>
        <taxon>Pentapetalae</taxon>
        <taxon>rosids</taxon>
        <taxon>fabids</taxon>
        <taxon>Fabales</taxon>
        <taxon>Fabaceae</taxon>
        <taxon>Papilionoideae</taxon>
        <taxon>50 kb inversion clade</taxon>
        <taxon>NPAAA clade</taxon>
        <taxon>indigoferoid/millettioid clade</taxon>
        <taxon>Phaseoleae</taxon>
        <taxon>Vigna</taxon>
    </lineage>
</organism>
<dbReference type="SUPFAM" id="SSF81324">
    <property type="entry name" value="Voltage-gated potassium channels"/>
    <property type="match status" value="1"/>
</dbReference>
<dbReference type="GO" id="GO:0034220">
    <property type="term" value="P:monoatomic ion transmembrane transport"/>
    <property type="evidence" value="ECO:0007669"/>
    <property type="project" value="UniProtKB-KW"/>
</dbReference>
<sequence length="417" mass="47409">MANFERDEVAILSDCHPQVSVEVLDSGFPRHVSRTRSVSISIPATLTEPYERDTNLVGYTGPLRIQRITQMSGPLHVTNRPGNLFRQNKVVPQSQAEESKTESFSPCCGIMGENDLQNYACKNEHLVRSGPLGMCSDPYCTTCPTYFKAIQKSSSNASGIFNHEFRNTLYDDAKNWARRLFTFLIPHVPRVINPHNKLVQQWNQFFAICCLVAIFVDPLFFFLLSVQKNNKCIVIDRDFTKLLVALRSMNDFIHFLNIVLQFRLAYVAPESRVVGAGELVDHPKKIALHYFKTSFFIDLFVVLPLPQIFILFVLPTHLGTGSTGANYANNLLCIVILVQHIPRLCRFLPMIFSPVGFVFESPWANIFINLFTFVLSGHVVGSWWYLFSLQRVYQCLREACDTTHITGAQNSLIVDME</sequence>
<accession>A0A0L9VHM7</accession>
<keyword evidence="2" id="KW-0472">Membrane</keyword>
<dbReference type="EMBL" id="CM003380">
    <property type="protein sequence ID" value="KOM54551.1"/>
    <property type="molecule type" value="Genomic_DNA"/>
</dbReference>
<feature type="transmembrane region" description="Helical" evidence="2">
    <location>
        <begin position="295"/>
        <end position="315"/>
    </location>
</feature>
<keyword evidence="1" id="KW-0407">Ion channel</keyword>
<name>A0A0L9VHM7_PHAAN</name>
<gene>
    <name evidence="3" type="ORF">LR48_Vigan10g044300</name>
</gene>
<feature type="transmembrane region" description="Helical" evidence="2">
    <location>
        <begin position="366"/>
        <end position="387"/>
    </location>
</feature>
<keyword evidence="1" id="KW-0406">Ion transport</keyword>
<dbReference type="Gramene" id="KOM54551">
    <property type="protein sequence ID" value="KOM54551"/>
    <property type="gene ID" value="LR48_Vigan10g044300"/>
</dbReference>
<dbReference type="AlphaFoldDB" id="A0A0L9VHM7"/>
<keyword evidence="2" id="KW-1133">Transmembrane helix</keyword>